<comment type="caution">
    <text evidence="1">The sequence shown here is derived from an EMBL/GenBank/DDBJ whole genome shotgun (WGS) entry which is preliminary data.</text>
</comment>
<gene>
    <name evidence="1" type="ORF">ACFFGN_04260</name>
</gene>
<reference evidence="1 2" key="1">
    <citation type="submission" date="2024-09" db="EMBL/GenBank/DDBJ databases">
        <authorList>
            <person name="Sun Q."/>
            <person name="Mori K."/>
        </authorList>
    </citation>
    <scope>NUCLEOTIDE SEQUENCE [LARGE SCALE GENOMIC DNA]</scope>
    <source>
        <strain evidence="1 2">CGMCC 1.15906</strain>
    </source>
</reference>
<evidence type="ECO:0000313" key="2">
    <source>
        <dbReference type="Proteomes" id="UP001589890"/>
    </source>
</evidence>
<dbReference type="Proteomes" id="UP001589890">
    <property type="component" value="Unassembled WGS sequence"/>
</dbReference>
<dbReference type="RefSeq" id="WP_380043960.1">
    <property type="nucleotide sequence ID" value="NZ_JBHLTC010000005.1"/>
</dbReference>
<keyword evidence="2" id="KW-1185">Reference proteome</keyword>
<proteinExistence type="predicted"/>
<evidence type="ECO:0000313" key="1">
    <source>
        <dbReference type="EMBL" id="MFC0623261.1"/>
    </source>
</evidence>
<sequence>MRFKFRRRRIEVPRSGPYQLPTALEAIRFDAAITGSFTPGSARHSEVTSVVLVDACNRAASISQAFGADDVLAAGAAINADLGRPRDCPNDHYKQLTVTVGLTVTAEAARAAAEHRRDEARIARMKHLRSVISSDPSLLAIEYLDRNPGAPPDLAKIVEYYKMAGYLQEAGEWWGSLLAAWNELVAISGKTPQERARVMKRLRDAIYEMDAGLAAKHCLPKPPDG</sequence>
<accession>A0ABV6QF49</accession>
<protein>
    <submittedName>
        <fullName evidence="1">Uncharacterized protein</fullName>
    </submittedName>
</protein>
<dbReference type="EMBL" id="JBHLTC010000005">
    <property type="protein sequence ID" value="MFC0623261.1"/>
    <property type="molecule type" value="Genomic_DNA"/>
</dbReference>
<name>A0ABV6QF49_9ACTN</name>
<organism evidence="1 2">
    <name type="scientific">Kribbella deserti</name>
    <dbReference type="NCBI Taxonomy" id="1926257"/>
    <lineage>
        <taxon>Bacteria</taxon>
        <taxon>Bacillati</taxon>
        <taxon>Actinomycetota</taxon>
        <taxon>Actinomycetes</taxon>
        <taxon>Propionibacteriales</taxon>
        <taxon>Kribbellaceae</taxon>
        <taxon>Kribbella</taxon>
    </lineage>
</organism>